<accession>A0A0F7DD36</accession>
<gene>
    <name evidence="2" type="ORF">P12002S_0085</name>
</gene>
<keyword evidence="3" id="KW-1185">Reference proteome</keyword>
<proteinExistence type="predicted"/>
<dbReference type="EMBL" id="KR136260">
    <property type="protein sequence ID" value="AKG94341.1"/>
    <property type="molecule type" value="Genomic_DNA"/>
</dbReference>
<evidence type="ECO:0000256" key="1">
    <source>
        <dbReference type="SAM" id="Phobius"/>
    </source>
</evidence>
<dbReference type="GeneID" id="26623055"/>
<dbReference type="KEGG" id="vg:26623055"/>
<keyword evidence="1" id="KW-0472">Membrane</keyword>
<name>A0A0F7DD36_9CAUD</name>
<organism evidence="2 3">
    <name type="scientific">Polaribacter phage P12002S</name>
    <dbReference type="NCBI Taxonomy" id="1647387"/>
    <lineage>
        <taxon>Viruses</taxon>
        <taxon>Duplodnaviria</taxon>
        <taxon>Heunggongvirae</taxon>
        <taxon>Uroviricota</taxon>
        <taxon>Caudoviricetes</taxon>
        <taxon>Incheonvirus</taxon>
        <taxon>Incheonvirus P12002S</taxon>
    </lineage>
</organism>
<dbReference type="RefSeq" id="YP_009195759.1">
    <property type="nucleotide sequence ID" value="NC_028763.1"/>
</dbReference>
<reference evidence="2 3" key="1">
    <citation type="journal article" date="2015" name="Stand. Genomic Sci.">
        <title>Complete genome sequences of bacteriophages P12002L and P12002S, two lytic phages that infect a marine Polaribacter strain.</title>
        <authorList>
            <person name="Kang I."/>
            <person name="Jang H."/>
            <person name="Cho J.-C."/>
        </authorList>
    </citation>
    <scope>NUCLEOTIDE SEQUENCE [LARGE SCALE GENOMIC DNA]</scope>
</reference>
<keyword evidence="1" id="KW-0812">Transmembrane</keyword>
<dbReference type="Proteomes" id="UP000204416">
    <property type="component" value="Segment"/>
</dbReference>
<evidence type="ECO:0000313" key="2">
    <source>
        <dbReference type="EMBL" id="AKG94341.1"/>
    </source>
</evidence>
<feature type="transmembrane region" description="Helical" evidence="1">
    <location>
        <begin position="7"/>
        <end position="28"/>
    </location>
</feature>
<evidence type="ECO:0000313" key="3">
    <source>
        <dbReference type="Proteomes" id="UP000204416"/>
    </source>
</evidence>
<keyword evidence="1" id="KW-1133">Transmembrane helix</keyword>
<protein>
    <submittedName>
        <fullName evidence="2">Uncharacterized protein</fullName>
    </submittedName>
</protein>
<sequence length="37" mass="4086">MKTKNIITTVLKVLTISFFAICSAFVIYDAFTNGSNL</sequence>